<proteinExistence type="predicted"/>
<feature type="region of interest" description="Disordered" evidence="1">
    <location>
        <begin position="340"/>
        <end position="435"/>
    </location>
</feature>
<organism evidence="2 3">
    <name type="scientific">Synchytrium endobioticum</name>
    <dbReference type="NCBI Taxonomy" id="286115"/>
    <lineage>
        <taxon>Eukaryota</taxon>
        <taxon>Fungi</taxon>
        <taxon>Fungi incertae sedis</taxon>
        <taxon>Chytridiomycota</taxon>
        <taxon>Chytridiomycota incertae sedis</taxon>
        <taxon>Chytridiomycetes</taxon>
        <taxon>Synchytriales</taxon>
        <taxon>Synchytriaceae</taxon>
        <taxon>Synchytrium</taxon>
    </lineage>
</organism>
<feature type="compositionally biased region" description="Basic and acidic residues" evidence="1">
    <location>
        <begin position="974"/>
        <end position="992"/>
    </location>
</feature>
<feature type="compositionally biased region" description="Basic and acidic residues" evidence="1">
    <location>
        <begin position="400"/>
        <end position="412"/>
    </location>
</feature>
<name>A0A507DGI0_9FUNG</name>
<feature type="compositionally biased region" description="Low complexity" evidence="1">
    <location>
        <begin position="907"/>
        <end position="948"/>
    </location>
</feature>
<feature type="compositionally biased region" description="Polar residues" evidence="1">
    <location>
        <begin position="1123"/>
        <end position="1137"/>
    </location>
</feature>
<feature type="region of interest" description="Disordered" evidence="1">
    <location>
        <begin position="163"/>
        <end position="305"/>
    </location>
</feature>
<feature type="compositionally biased region" description="Polar residues" evidence="1">
    <location>
        <begin position="287"/>
        <end position="298"/>
    </location>
</feature>
<sequence>MAEVEHIVIPLPSSLHIWIGTNKELVQKHIQTIAQQEKINIECDIQNHQINITTTTSFGNLLRETNAYIASIQASVTKNMGQSTSVSREEDVTTHAQPINDVDEWHEDELPGSHIESNMTGHDVVYTQVPKPNMEAAAVFEVLKAPIDLTKSLVQTTRKATTPIVNDGSTSLQSKPLSSQDGSGMKTERAYATASRSPITSPRNSPANPPSHSISQKSTMIGGHHHDGDDEDSDIIDGPRRQRRPLAATSNKTNGTLREEKREVIVISSDSEEDERRLRRAAKSRGSKASPSASNAPTSVKKKGPSVLDRIIVDFTRTDNFPTSGSNTYANIMHHRLSPNPSKGFAEPSAFSSDDDTGSLRRSPLTPYSPSDARVNRRDTPFVDSSQRQESAPPQPPIEHNARDAQSTRKETAGAVSLYSQPTQPPVETSRQTALVRIPSPRAKQDIRFFYHPSAENGAFDTDDEYVDGVIRQRRNRVDAPVSSDEGSDSDEQYRRRRQANKDKKLFSDSENDEELKGDQLGDEIKEFMPRQTAFKPQNRTKCITDDVGTTDRTNAVEEDVVQDKSMESEEKVKSEKVLGGIKIPSHLNLRVRDMSDEQVREMREKIKNNIRLQLKKPVEVHEALKNDHQHIDGGLYRYSHDSTFRPAEEWKVIKDVRRYLREPTREERERMERETADSRDYGVECLEHRDRHHHRRDRYHDDRHRHHHDDRLIPTDAPRVAGGWGVVFDPKKSAKVAWNVNNNVVGSNFTPGLSILPLQPSRPMTSSKEVDSRQLSADHCISTNWKDNNDSKPKSRIPEMNGNSSMKPIKIPFSDTHMTNDWSVPRTLQLSNNHSPLRQPLLDKNCSSSDEAGTATTARAKTTSGLPRQHKPAAKNSYVTKCEPTIGKNGMPIFKINRKPPANSEATKSATGTPSPTASSSVGAVENVAGTGTSRTSRAPASASGPPDSCDTVGFITGVSASSGDEWEVSSIKSDEHAEWLNESRDDKTRNENYTPSFTKETSLSLMHDTTRQGIEYWEDLILQWFQENSTYRPPPTFPLPPRVREHLARAPEVTRSEFTQTELHAADAATAPFTGTAISDDDDPGAVCDDNSKHRSENAATLPSSPLSTASSATVRPRASSVHSPSHTNTVTSPPARTLPASSLAVAPPAIRQKTLKLKMKIGSGRSTRILVVRIEPHDAPHAYDVVMRQARESGTTPAIATAIWEKAKSTIRSRFGNTLGEPNVNSISNGNNVGWVDSSSWPPSV</sequence>
<feature type="compositionally biased region" description="Basic and acidic residues" evidence="1">
    <location>
        <begin position="788"/>
        <end position="798"/>
    </location>
</feature>
<gene>
    <name evidence="2" type="ORF">SeLEV6574_g00697</name>
</gene>
<reference evidence="2 3" key="1">
    <citation type="journal article" date="2019" name="Sci. Rep.">
        <title>Comparative genomics of chytrid fungi reveal insights into the obligate biotrophic and pathogenic lifestyle of Synchytrium endobioticum.</title>
        <authorList>
            <person name="van de Vossenberg B.T.L.H."/>
            <person name="Warris S."/>
            <person name="Nguyen H.D.T."/>
            <person name="van Gent-Pelzer M.P.E."/>
            <person name="Joly D.L."/>
            <person name="van de Geest H.C."/>
            <person name="Bonants P.J.M."/>
            <person name="Smith D.S."/>
            <person name="Levesque C.A."/>
            <person name="van der Lee T.A.J."/>
        </authorList>
    </citation>
    <scope>NUCLEOTIDE SEQUENCE [LARGE SCALE GENOMIC DNA]</scope>
    <source>
        <strain evidence="2 3">LEV6574</strain>
    </source>
</reference>
<evidence type="ECO:0000313" key="2">
    <source>
        <dbReference type="EMBL" id="TPX50789.1"/>
    </source>
</evidence>
<feature type="compositionally biased region" description="Polar residues" evidence="1">
    <location>
        <begin position="194"/>
        <end position="219"/>
    </location>
</feature>
<protein>
    <submittedName>
        <fullName evidence="2">Uncharacterized protein</fullName>
    </submittedName>
</protein>
<feature type="compositionally biased region" description="Polar residues" evidence="1">
    <location>
        <begin position="163"/>
        <end position="182"/>
    </location>
</feature>
<feature type="region of interest" description="Disordered" evidence="1">
    <location>
        <begin position="471"/>
        <end position="523"/>
    </location>
</feature>
<dbReference type="VEuPathDB" id="FungiDB:SeMB42_g01244"/>
<feature type="compositionally biased region" description="Polar residues" evidence="1">
    <location>
        <begin position="418"/>
        <end position="433"/>
    </location>
</feature>
<accession>A0A507DGI0</accession>
<feature type="compositionally biased region" description="Low complexity" evidence="1">
    <location>
        <begin position="1101"/>
        <end position="1116"/>
    </location>
</feature>
<evidence type="ECO:0000256" key="1">
    <source>
        <dbReference type="SAM" id="MobiDB-lite"/>
    </source>
</evidence>
<dbReference type="EMBL" id="QEAM01000013">
    <property type="protein sequence ID" value="TPX50789.1"/>
    <property type="molecule type" value="Genomic_DNA"/>
</dbReference>
<feature type="compositionally biased region" description="Low complexity" evidence="1">
    <location>
        <begin position="853"/>
        <end position="864"/>
    </location>
</feature>
<feature type="region of interest" description="Disordered" evidence="1">
    <location>
        <begin position="833"/>
        <end position="997"/>
    </location>
</feature>
<feature type="compositionally biased region" description="Polar residues" evidence="1">
    <location>
        <begin position="383"/>
        <end position="392"/>
    </location>
</feature>
<feature type="region of interest" description="Disordered" evidence="1">
    <location>
        <begin position="1064"/>
        <end position="1147"/>
    </location>
</feature>
<dbReference type="AlphaFoldDB" id="A0A507DGI0"/>
<evidence type="ECO:0000313" key="3">
    <source>
        <dbReference type="Proteomes" id="UP000320475"/>
    </source>
</evidence>
<dbReference type="Proteomes" id="UP000320475">
    <property type="component" value="Unassembled WGS sequence"/>
</dbReference>
<comment type="caution">
    <text evidence="2">The sequence shown here is derived from an EMBL/GenBank/DDBJ whole genome shotgun (WGS) entry which is preliminary data.</text>
</comment>
<feature type="region of interest" description="Disordered" evidence="1">
    <location>
        <begin position="783"/>
        <end position="807"/>
    </location>
</feature>